<dbReference type="EMBL" id="JACEIK010001746">
    <property type="protein sequence ID" value="MCD7471928.1"/>
    <property type="molecule type" value="Genomic_DNA"/>
</dbReference>
<proteinExistence type="predicted"/>
<evidence type="ECO:0000313" key="1">
    <source>
        <dbReference type="EMBL" id="MCD7471928.1"/>
    </source>
</evidence>
<evidence type="ECO:0000313" key="2">
    <source>
        <dbReference type="Proteomes" id="UP000823775"/>
    </source>
</evidence>
<organism evidence="1 2">
    <name type="scientific">Datura stramonium</name>
    <name type="common">Jimsonweed</name>
    <name type="synonym">Common thornapple</name>
    <dbReference type="NCBI Taxonomy" id="4076"/>
    <lineage>
        <taxon>Eukaryota</taxon>
        <taxon>Viridiplantae</taxon>
        <taxon>Streptophyta</taxon>
        <taxon>Embryophyta</taxon>
        <taxon>Tracheophyta</taxon>
        <taxon>Spermatophyta</taxon>
        <taxon>Magnoliopsida</taxon>
        <taxon>eudicotyledons</taxon>
        <taxon>Gunneridae</taxon>
        <taxon>Pentapetalae</taxon>
        <taxon>asterids</taxon>
        <taxon>lamiids</taxon>
        <taxon>Solanales</taxon>
        <taxon>Solanaceae</taxon>
        <taxon>Solanoideae</taxon>
        <taxon>Datureae</taxon>
        <taxon>Datura</taxon>
    </lineage>
</organism>
<name>A0ABS8TLT0_DATST</name>
<keyword evidence="2" id="KW-1185">Reference proteome</keyword>
<sequence length="58" mass="6832">LDEADRPWIDNYVFVHIEHLLSGAALPEEWNCQSTSWTSSPFEIQPWDRWILSSIKSE</sequence>
<feature type="non-terminal residue" evidence="1">
    <location>
        <position position="1"/>
    </location>
</feature>
<protein>
    <submittedName>
        <fullName evidence="1">Uncharacterized protein</fullName>
    </submittedName>
</protein>
<reference evidence="1 2" key="1">
    <citation type="journal article" date="2021" name="BMC Genomics">
        <title>Datura genome reveals duplications of psychoactive alkaloid biosynthetic genes and high mutation rate following tissue culture.</title>
        <authorList>
            <person name="Rajewski A."/>
            <person name="Carter-House D."/>
            <person name="Stajich J."/>
            <person name="Litt A."/>
        </authorList>
    </citation>
    <scope>NUCLEOTIDE SEQUENCE [LARGE SCALE GENOMIC DNA]</scope>
    <source>
        <strain evidence="1">AR-01</strain>
    </source>
</reference>
<accession>A0ABS8TLT0</accession>
<dbReference type="Proteomes" id="UP000823775">
    <property type="component" value="Unassembled WGS sequence"/>
</dbReference>
<gene>
    <name evidence="1" type="ORF">HAX54_012724</name>
</gene>
<comment type="caution">
    <text evidence="1">The sequence shown here is derived from an EMBL/GenBank/DDBJ whole genome shotgun (WGS) entry which is preliminary data.</text>
</comment>